<name>A0AA39LZM4_9BILA</name>
<feature type="compositionally biased region" description="Low complexity" evidence="1">
    <location>
        <begin position="3484"/>
        <end position="3502"/>
    </location>
</feature>
<evidence type="ECO:0008006" key="7">
    <source>
        <dbReference type="Google" id="ProtNLM"/>
    </source>
</evidence>
<dbReference type="GO" id="GO:0005261">
    <property type="term" value="F:monoatomic cation channel activity"/>
    <property type="evidence" value="ECO:0007669"/>
    <property type="project" value="TreeGrafter"/>
</dbReference>
<feature type="domain" description="Protein UNC80 central region" evidence="3">
    <location>
        <begin position="1757"/>
        <end position="2173"/>
    </location>
</feature>
<dbReference type="InterPro" id="IPR031542">
    <property type="entry name" value="UNC80_N"/>
</dbReference>
<reference evidence="5" key="1">
    <citation type="submission" date="2023-06" db="EMBL/GenBank/DDBJ databases">
        <title>Genomic analysis of the entomopathogenic nematode Steinernema hermaphroditum.</title>
        <authorList>
            <person name="Schwarz E.M."/>
            <person name="Heppert J.K."/>
            <person name="Baniya A."/>
            <person name="Schwartz H.T."/>
            <person name="Tan C.-H."/>
            <person name="Antoshechkin I."/>
            <person name="Sternberg P.W."/>
            <person name="Goodrich-Blair H."/>
            <person name="Dillman A.R."/>
        </authorList>
    </citation>
    <scope>NUCLEOTIDE SEQUENCE</scope>
    <source>
        <strain evidence="5">PS9179</strain>
        <tissue evidence="5">Whole animal</tissue>
    </source>
</reference>
<feature type="compositionally biased region" description="Basic and acidic residues" evidence="1">
    <location>
        <begin position="1758"/>
        <end position="1767"/>
    </location>
</feature>
<feature type="compositionally biased region" description="Polar residues" evidence="1">
    <location>
        <begin position="1732"/>
        <end position="1757"/>
    </location>
</feature>
<feature type="compositionally biased region" description="Polar residues" evidence="1">
    <location>
        <begin position="1097"/>
        <end position="1111"/>
    </location>
</feature>
<feature type="region of interest" description="Disordered" evidence="1">
    <location>
        <begin position="1595"/>
        <end position="1646"/>
    </location>
</feature>
<dbReference type="PANTHER" id="PTHR31781">
    <property type="entry name" value="UNC80"/>
    <property type="match status" value="1"/>
</dbReference>
<feature type="domain" description="Cation channel complex component UNC80 N-terminal" evidence="2">
    <location>
        <begin position="38"/>
        <end position="241"/>
    </location>
</feature>
<dbReference type="GO" id="GO:0030424">
    <property type="term" value="C:axon"/>
    <property type="evidence" value="ECO:0007669"/>
    <property type="project" value="TreeGrafter"/>
</dbReference>
<evidence type="ECO:0000313" key="6">
    <source>
        <dbReference type="Proteomes" id="UP001175271"/>
    </source>
</evidence>
<feature type="region of interest" description="Disordered" evidence="1">
    <location>
        <begin position="941"/>
        <end position="968"/>
    </location>
</feature>
<sequence length="3544" mass="397026">MKEVLRRKNAKLFKDRNSNNARSNGGRMLDDDENECESVPLPIQTFLWRQTNPFLGAKIGKLHEASCVTFERVVVQNILHGLSPSLSDAIQSVSRWRFVKAAFPHIVQCCASLIAEESENAAAAAASSDMESPTTPTPMGQSLQKILYILHWLLLDSANECNETESGKSIADDPLHQIRQTAFSISSIQLFVYLLAPLTQYIREEEIASNIRLESGLKIWQALWQSRQPDVLCFCAPVKQRRNQLPQISLARKSITTSTAVTQGIYIGDDSDAPVHRRPSTAILAPGTTHIAPPPPFGGVPPPKPPRTDINVLISMQKMAEEKAREKELVVDRPMPTVLEVNGKVDHIKTTSDKPPTPPTHPDEPSSPSTTTSASTIVRSVSEYKANELAEDVRAKFLQKSSTTTFDRSPSTSDVFKGIGEIEEAMKFVEENSMNSDIFEHSDKAPLVQLQDICSGASVDLSDIANGSSACEVVCEACSTVVFQKGTVVGVCKCKRKSSSSSSRFKIVVNNRRESESKNSSVRSSTRCMSNQTDTASTSSQQTIINKAAQKPPLPPPKISLGGVTMSSRNLHAQDSTSTNSEQIEQATSDPHVASYLDVAVIRCLLIKHWSEDGIYWAVKYLLNRLTEIQIHRCNQDIMHRNRSNSVPTVPHVRISFADGMDSRQDLSEASYRNPTWADLQLSSEILAKNYNEDEKSPVEEIPPPKHRVNFGGAKVKKLSTASTTLKVHNERRRISLNTLPITPKVSRCERMKRIERNKSDPSISSSDFFSFWERAGSTVNVTENETKAPMSPLQFYPEALGSSNFIEKNGHLNFNVILKTLNSVIDRCSVIRITELIMNICDTLLTMPGADHRSFFEDSIQMILKTYLSLGCPHGCNEGIRSPQADFLRVKARNLLSQMHRIDGTSFTEILIAQVNDNTCQQLLDYIHAITAFCRSDMHTGRRRSNSSSRRRYSNTDPKVPTYRNNFNEGHKGIEGIIISALLKPTTTKLMNKWNELLLPENMSLYQDVRMFITFVQEQHGNPLRRVGMSALLPQTPTKSQDTSESKSADNSESDSTKSSPSGGLSTSTSRDNASLRRGLFKKKDRSHNTEDSDGDSSPSTPRNVLSATDESVGASPLLPSMHHYSKKKSGGKLHFGRAFNLLKGSGKADNNDDETWEEATIAEDLASEDGSDGDRRSTKISFRNAAHKTVTSMRQRHSISIDSAPAEPLHNPRPLQPPPSKIKGFYLPPKKEVNILEIREGAKRFAFLLETCRPGSFPDAPLIAALLDLRSTILGRATLLLECAHYVHRCNRGDWPEWIRSGAHDLRGMSSIGGALGNRGTPSGTRRMHLMQRAAGRCFYLWGVQIGERLQKLIDNEEVSETEAETDRRKLRIYDDLEDFTDEGIVNDNSGEKCPPALRMVACQLLYQITAFLRETFQTIPRAKHAQKSATSGWEKLMSHRRWSILSNTFTQQQQVGSVQSINDLNPILTHPSNPERRISFSTADDDSSPRGSRDTIDEPQVVSAADKKELFVIVSSSLRSYGSLNPTLSATTSHRPQLGAFSRQTSNAGGADDATPSERSGSTHSRRSPYNSIVHAVESSARRLAQGRQRLLKRGSPGGAQPSLESSHKRRQSSFRARKQSRTPGNGITGSTSEIERDESSETAPLMLEAHPSDWTRRRKTASLRSVHRFPHMRGASPSPTLPYSDEGIGSREGLKPNAAKVSSCGLTSSQEEYSAELHVSPERASISAAGSSCPGSTYGSTNQPPAGSSSSYQLKEHPTAHQFDEEEEEMFKNLPWLRVMVTVSNSFDMNCSHEKFCTPNCFERIHRQCNRLVESLKSVYDDTAPLDKKVDKRQLLVNSWNKKRETFKKKRTSQVPRRESAIVRQSGVDRTPLALRGLLIEKLSEIEENKEAKSSKKNSNQLFKKLLDLLGERPERPERGTMLKMIIEAVKQESVDNVDVSELLVTKSPVLGYIQTQMLSLIHAPFSALLKSCIVMRDDHYKQMVGISWELLIHSDPSVVSSAASLFIICAVRCMDDSVGLMKREMSHTNATKRSSAIRRFHALWRNRYHVWLKMEDGAQLIFKVPPPGIDFTLPSPPIGQSQQPVVDPPWMPHVKTKVEELSLKEEEHSTSQTIMTMTRTRRKQKQEMVKRAVREAEERQCELRQHFPLRATPIIQQAAYEPALFHHQVNQSADAGGDENETPHIQSRQQLPVAQPLFPSSILSVVPDIIEMLDDVEVDQNGISVGDVSKKVIWSCIVEDTALFLRHFLEKLTNRDRQEYLMSLLRKLILRFRPFPSQTAYSLLNYLFGFVMFYVRSPCEGSDQALGMALSLTWLIAPNVHGLYFKDLKQTLKKEQCDQALMITANVPSAKKVVIYGPDSSSTGVPSYFAVQEDSQFQHIISENIQFFNIPHEEIDQYFLVNSKTNLVHMPSSYVRDYYFFHRNIYPQLSLVKMDPDMAMRKMRQSAFAHKLIEAGKVLLTHNALKYSPENVIPQRIFFLHDEFTHLPSFPRKSVESCFGMYFGDLGEELKAIDAVHKFVWANLISDMFSKMENAFMFGDLHLFINVINGVMIIHCEDILILRRCMATYLNIAIHFNTLFASQGFFLIMPTILRCYSQRQTNRLFCQTVEYVCKQFYILHRKPFLLQMCGSIANMIDNNNNDLEINAMKIKAKYFFQLCNAMENMNNMNDPLDILSLVEHPKPLKALDLCYRDDPNTLCLLTDVMASCVTVCAFAPDSRRSHQMLLVMHAMLPHFIEHLEKETTKQNNAPSAVKHEINIYSTLCVEMKALVNSCEVLARGPTRTFDIVNSVSDRGKSFIADSPQFFDPPTMIEDEGKIHFASSKEAKKTTTQWDQIDNSELQKETFRRPRDTLLLLCATFIEKAGPRLKELSKLATAIEHIKIPELMDHKCHVKLSDVALSLLKVAPYDLNTMGCVGLQKYFMCILPVADWSVETNRSALNIILRRLDKTIAKIGKKISVRRRTNWTALSNWLSGLYHTLSAYPYIAHLHPLKTITQMCLRIMVGDSCSDEAGATAANHSNLSTILHSSTPPPNFCNAVLKLTSFLMQALGQFAFSLEFVCSTDGIGSAADRLEAVLCHVLIPLFLKAATAKKDAPRFKAKDIGYCLTIMHNAINPPMAKQTVTQPTTGTTLATSLIRGTTAHVDMTGRQGSVSVTDRGHSATVSTLRIVRESVCQSIFLALKVMIMAFYQQMTAHWSKVIKIVKELVGKRAGGHALHSFIDFMVTSNLPISILVMPILNAKLNQKALSEPETHWQNEFRERLARGNRIAEGDEFRSYYSILNELQQELQSLREDFSTRPIEIPRSHTPTIAELHSDSGSVQSVNVHGRSTFGRTSVSGNEPPRRLSSSSAFNKFRTPGVKTPSGSGVPEHVVQATTIPEDTEDEMSQMIGSGVAARVTKSPSLPFNRLQPPQSRTRSLGGFGMWRSVRRASRHPDEEQHKNVELHEIQGSHRRTRSWNKRHSKPAIDELMMTPLQMEPSATPTSTTLPTTAIPTPAKSAEEPSISSERHRVVSFSTPKKEKKNDDEEEFCITARHHLV</sequence>
<feature type="region of interest" description="Disordered" evidence="1">
    <location>
        <begin position="1466"/>
        <end position="1502"/>
    </location>
</feature>
<evidence type="ECO:0000259" key="2">
    <source>
        <dbReference type="Pfam" id="PF15778"/>
    </source>
</evidence>
<feature type="compositionally biased region" description="Low complexity" evidence="1">
    <location>
        <begin position="1058"/>
        <end position="1071"/>
    </location>
</feature>
<feature type="compositionally biased region" description="Basic residues" evidence="1">
    <location>
        <begin position="1611"/>
        <end position="1624"/>
    </location>
</feature>
<keyword evidence="6" id="KW-1185">Reference proteome</keyword>
<feature type="region of interest" description="Disordered" evidence="1">
    <location>
        <begin position="1674"/>
        <end position="1700"/>
    </location>
</feature>
<comment type="caution">
    <text evidence="5">The sequence shown here is derived from an EMBL/GenBank/DDBJ whole genome shotgun (WGS) entry which is preliminary data.</text>
</comment>
<dbReference type="Proteomes" id="UP001175271">
    <property type="component" value="Unassembled WGS sequence"/>
</dbReference>
<feature type="compositionally biased region" description="Basic and acidic residues" evidence="1">
    <location>
        <begin position="1490"/>
        <end position="1499"/>
    </location>
</feature>
<dbReference type="Pfam" id="PF20262">
    <property type="entry name" value="UNC80_C"/>
    <property type="match status" value="1"/>
</dbReference>
<evidence type="ECO:0000313" key="5">
    <source>
        <dbReference type="EMBL" id="KAK0415427.1"/>
    </source>
</evidence>
<feature type="domain" description="Protein UNC80 C-terminal" evidence="4">
    <location>
        <begin position="2182"/>
        <end position="3300"/>
    </location>
</feature>
<feature type="compositionally biased region" description="Polar residues" evidence="1">
    <location>
        <begin position="1560"/>
        <end position="1573"/>
    </location>
</feature>
<organism evidence="5 6">
    <name type="scientific">Steinernema hermaphroditum</name>
    <dbReference type="NCBI Taxonomy" id="289476"/>
    <lineage>
        <taxon>Eukaryota</taxon>
        <taxon>Metazoa</taxon>
        <taxon>Ecdysozoa</taxon>
        <taxon>Nematoda</taxon>
        <taxon>Chromadorea</taxon>
        <taxon>Rhabditida</taxon>
        <taxon>Tylenchina</taxon>
        <taxon>Panagrolaimomorpha</taxon>
        <taxon>Strongyloidoidea</taxon>
        <taxon>Steinernematidae</taxon>
        <taxon>Steinernema</taxon>
    </lineage>
</organism>
<feature type="compositionally biased region" description="Low complexity" evidence="1">
    <location>
        <begin position="518"/>
        <end position="541"/>
    </location>
</feature>
<protein>
    <recommendedName>
        <fullName evidence="7">UNC80 domain-containing protein</fullName>
    </recommendedName>
</protein>
<feature type="region of interest" description="Disordered" evidence="1">
    <location>
        <begin position="1035"/>
        <end position="1133"/>
    </location>
</feature>
<feature type="compositionally biased region" description="Basic and acidic residues" evidence="1">
    <location>
        <begin position="343"/>
        <end position="352"/>
    </location>
</feature>
<feature type="region of interest" description="Disordered" evidence="1">
    <location>
        <begin position="1730"/>
        <end position="1768"/>
    </location>
</feature>
<dbReference type="Pfam" id="PF15778">
    <property type="entry name" value="UNC80_N"/>
    <property type="match status" value="1"/>
</dbReference>
<feature type="region of interest" description="Disordered" evidence="1">
    <location>
        <begin position="1532"/>
        <end position="1573"/>
    </location>
</feature>
<feature type="region of interest" description="Disordered" evidence="1">
    <location>
        <begin position="3483"/>
        <end position="3544"/>
    </location>
</feature>
<feature type="compositionally biased region" description="Basic residues" evidence="1">
    <location>
        <begin position="942"/>
        <end position="954"/>
    </location>
</feature>
<feature type="compositionally biased region" description="Acidic residues" evidence="1">
    <location>
        <begin position="1163"/>
        <end position="1173"/>
    </location>
</feature>
<evidence type="ECO:0000259" key="4">
    <source>
        <dbReference type="Pfam" id="PF20262"/>
    </source>
</evidence>
<feature type="compositionally biased region" description="Polar residues" evidence="1">
    <location>
        <begin position="1625"/>
        <end position="1636"/>
    </location>
</feature>
<evidence type="ECO:0000256" key="1">
    <source>
        <dbReference type="SAM" id="MobiDB-lite"/>
    </source>
</evidence>
<feature type="domain" description="Protein UNC80 central region" evidence="3">
    <location>
        <begin position="1232"/>
        <end position="1496"/>
    </location>
</feature>
<feature type="region of interest" description="Disordered" evidence="1">
    <location>
        <begin position="3335"/>
        <end position="3374"/>
    </location>
</feature>
<feature type="region of interest" description="Disordered" evidence="1">
    <location>
        <begin position="2109"/>
        <end position="2129"/>
    </location>
</feature>
<feature type="region of interest" description="Disordered" evidence="1">
    <location>
        <begin position="341"/>
        <end position="374"/>
    </location>
</feature>
<dbReference type="PANTHER" id="PTHR31781:SF1">
    <property type="entry name" value="PROTEIN UNC-80 HOMOLOG"/>
    <property type="match status" value="1"/>
</dbReference>
<dbReference type="Pfam" id="PF19424">
    <property type="entry name" value="UNC80"/>
    <property type="match status" value="2"/>
</dbReference>
<accession>A0AA39LZM4</accession>
<evidence type="ECO:0000259" key="3">
    <source>
        <dbReference type="Pfam" id="PF19424"/>
    </source>
</evidence>
<dbReference type="GO" id="GO:0034703">
    <property type="term" value="C:cation channel complex"/>
    <property type="evidence" value="ECO:0007669"/>
    <property type="project" value="TreeGrafter"/>
</dbReference>
<proteinExistence type="predicted"/>
<gene>
    <name evidence="5" type="ORF">QR680_011941</name>
</gene>
<feature type="compositionally biased region" description="Polar residues" evidence="1">
    <location>
        <begin position="1191"/>
        <end position="1203"/>
    </location>
</feature>
<dbReference type="GO" id="GO:0055080">
    <property type="term" value="P:monoatomic cation homeostasis"/>
    <property type="evidence" value="ECO:0007669"/>
    <property type="project" value="TreeGrafter"/>
</dbReference>
<dbReference type="InterPro" id="IPR045852">
    <property type="entry name" value="UNC80_central"/>
</dbReference>
<dbReference type="InterPro" id="IPR046460">
    <property type="entry name" value="UNC80_C"/>
</dbReference>
<dbReference type="EMBL" id="JAUCMV010000002">
    <property type="protein sequence ID" value="KAK0415427.1"/>
    <property type="molecule type" value="Genomic_DNA"/>
</dbReference>
<feature type="region of interest" description="Disordered" evidence="1">
    <location>
        <begin position="510"/>
        <end position="541"/>
    </location>
</feature>
<feature type="region of interest" description="Disordered" evidence="1">
    <location>
        <begin position="1163"/>
        <end position="1226"/>
    </location>
</feature>